<keyword evidence="5 10" id="KW-0812">Transmembrane</keyword>
<keyword evidence="2 10" id="KW-0813">Transport</keyword>
<dbReference type="Gene3D" id="2.60.40.1120">
    <property type="entry name" value="Carboxypeptidase-like, regulatory domain"/>
    <property type="match status" value="1"/>
</dbReference>
<comment type="subcellular location">
    <subcellularLocation>
        <location evidence="1 10">Cell outer membrane</location>
        <topology evidence="1 10">Multi-pass membrane protein</topology>
    </subcellularLocation>
</comment>
<dbReference type="NCBIfam" id="TIGR04057">
    <property type="entry name" value="SusC_RagA_signa"/>
    <property type="match status" value="1"/>
</dbReference>
<dbReference type="Proteomes" id="UP000283589">
    <property type="component" value="Unassembled WGS sequence"/>
</dbReference>
<dbReference type="Pfam" id="PF07660">
    <property type="entry name" value="STN"/>
    <property type="match status" value="1"/>
</dbReference>
<dbReference type="InterPro" id="IPR039426">
    <property type="entry name" value="TonB-dep_rcpt-like"/>
</dbReference>
<evidence type="ECO:0000313" key="13">
    <source>
        <dbReference type="EMBL" id="RGV35144.1"/>
    </source>
</evidence>
<dbReference type="Pfam" id="PF07715">
    <property type="entry name" value="Plug"/>
    <property type="match status" value="1"/>
</dbReference>
<keyword evidence="9 10" id="KW-0998">Cell outer membrane</keyword>
<evidence type="ECO:0000256" key="9">
    <source>
        <dbReference type="ARBA" id="ARBA00023237"/>
    </source>
</evidence>
<evidence type="ECO:0000256" key="10">
    <source>
        <dbReference type="PROSITE-ProRule" id="PRU01360"/>
    </source>
</evidence>
<dbReference type="Gene3D" id="2.170.130.10">
    <property type="entry name" value="TonB-dependent receptor, plug domain"/>
    <property type="match status" value="1"/>
</dbReference>
<keyword evidence="4" id="KW-0410">Iron transport</keyword>
<dbReference type="Gene3D" id="2.40.170.20">
    <property type="entry name" value="TonB-dependent receptor, beta-barrel domain"/>
    <property type="match status" value="1"/>
</dbReference>
<evidence type="ECO:0000256" key="1">
    <source>
        <dbReference type="ARBA" id="ARBA00004571"/>
    </source>
</evidence>
<evidence type="ECO:0000256" key="5">
    <source>
        <dbReference type="ARBA" id="ARBA00022692"/>
    </source>
</evidence>
<dbReference type="GO" id="GO:0009279">
    <property type="term" value="C:cell outer membrane"/>
    <property type="evidence" value="ECO:0007669"/>
    <property type="project" value="UniProtKB-SubCell"/>
</dbReference>
<keyword evidence="6" id="KW-0408">Iron</keyword>
<keyword evidence="8 10" id="KW-0472">Membrane</keyword>
<reference evidence="13 14" key="1">
    <citation type="submission" date="2018-08" db="EMBL/GenBank/DDBJ databases">
        <title>A genome reference for cultivated species of the human gut microbiota.</title>
        <authorList>
            <person name="Zou Y."/>
            <person name="Xue W."/>
            <person name="Luo G."/>
        </authorList>
    </citation>
    <scope>NUCLEOTIDE SEQUENCE [LARGE SCALE GENOMIC DNA]</scope>
    <source>
        <strain evidence="13 14">AF14-49</strain>
    </source>
</reference>
<dbReference type="InterPro" id="IPR012910">
    <property type="entry name" value="Plug_dom"/>
</dbReference>
<keyword evidence="7 11" id="KW-0798">TonB box</keyword>
<dbReference type="Pfam" id="PF13715">
    <property type="entry name" value="CarbopepD_reg_2"/>
    <property type="match status" value="1"/>
</dbReference>
<keyword evidence="3 10" id="KW-1134">Transmembrane beta strand</keyword>
<evidence type="ECO:0000256" key="11">
    <source>
        <dbReference type="RuleBase" id="RU003357"/>
    </source>
</evidence>
<dbReference type="InterPro" id="IPR037066">
    <property type="entry name" value="Plug_dom_sf"/>
</dbReference>
<protein>
    <submittedName>
        <fullName evidence="13">SusC/RagA family TonB-linked outer membrane protein</fullName>
    </submittedName>
</protein>
<dbReference type="SUPFAM" id="SSF56935">
    <property type="entry name" value="Porins"/>
    <property type="match status" value="1"/>
</dbReference>
<dbReference type="Gene3D" id="3.55.50.30">
    <property type="match status" value="1"/>
</dbReference>
<organism evidence="13 14">
    <name type="scientific">Butyricimonas virosa</name>
    <dbReference type="NCBI Taxonomy" id="544645"/>
    <lineage>
        <taxon>Bacteria</taxon>
        <taxon>Pseudomonadati</taxon>
        <taxon>Bacteroidota</taxon>
        <taxon>Bacteroidia</taxon>
        <taxon>Bacteroidales</taxon>
        <taxon>Odoribacteraceae</taxon>
        <taxon>Butyricimonas</taxon>
    </lineage>
</organism>
<evidence type="ECO:0000259" key="12">
    <source>
        <dbReference type="SMART" id="SM00965"/>
    </source>
</evidence>
<proteinExistence type="inferred from homology"/>
<dbReference type="GO" id="GO:0006826">
    <property type="term" value="P:iron ion transport"/>
    <property type="evidence" value="ECO:0007669"/>
    <property type="project" value="UniProtKB-KW"/>
</dbReference>
<comment type="similarity">
    <text evidence="10 11">Belongs to the TonB-dependent receptor family.</text>
</comment>
<comment type="caution">
    <text evidence="13">The sequence shown here is derived from an EMBL/GenBank/DDBJ whole genome shotgun (WGS) entry which is preliminary data.</text>
</comment>
<evidence type="ECO:0000256" key="3">
    <source>
        <dbReference type="ARBA" id="ARBA00022452"/>
    </source>
</evidence>
<sequence>MGNFMKKLTRTHKSLFVRMLSILLTCIAVISVSPSRAFGQAVEKRITIDLKNTPVRQIIYELRKQSGMNFMFEDAQIDKMAPKTLQLKNVSIEKALDELLKNSGFTYKITGNSVAIVRKTENKQAAGHAVSGVVTDMKDEPLVGVTIVIKGTYQGTTTNADGKYSLAGIPADATLVFTFIGMDSQEVAINGRPVIDVQMKETATEIEGVVVTGMFTRRAESFTGSSTTFKQEELKAVGNQNLLKSLSVLDPSFQIAENLEMGSNPNSLPNIQLRGETSFNVQGDYEGNANQPLFILDGFETTLEKVFDLDMNRVESITLLKDAAAKAIYGSKAGNGVVVIQTIRPKSGEVRITYNGDVNIQAPDLEDYNLMNAREKFDWEIAHHKYDNWQAMNGAQGADNLYKSVYDAIASGVDTYWLSKPLRVGVGQKHSLSLEGGDERIRYILSASFNDVKGVMKGSDRSTFNINNTLSYTYKNMIFRNQMDYSRNVANESPYGLFSEYIGLEPYFAPYDSDGKLKKLLGQECANDRYPVYNPLYNASLNTKNRSAYTAFTENFEMDWHINGQFRLTAQFSYSRTEEGSDVFYPSGHTMFIDYDANGIGDRKGRYTKTDGYSNKISAQAGLNYNQSFGRHFIFFNGTWNLQTVESGSTTTVAEGFGNDSMDDISMATSYFHDSRPGGTDSKTREIGIIGAFNYSFDDRYLFDASFRASGSSVYGSDNHWGNFWSLGAGWNVHKEHFIPENWKISMLKLRYSLGYTGTQNFNPYQARAKYQYGNQYYDGRLGTTILGIPNTKLKWQKIYDNNFGIDIAWNNVISARAEYYIQNTDNMLTDITLPASTGFTTYKENMGKIENKGYEISLSITPWRNNKDRTWVTLTASAYHNKNTIKKIYDIFKKSNDDADDKLNADKPNSGNLTAEEIAAWKTQTTRPATKYYEDCSMTAIWGVRSLGIDPMSGKEMFLDKDGNLTYTWSSDDQVVIGDSNPKLRGTVGLSAGWKGFTLSMTASYKLGGDLYNSTLIERVENVTGFGNLDKRVAQTWTKPGDHAPYKLIEMRQTPNDSGETTRPTSRFVQKNNELYFSSVNLGYDFYRMKFVKKIGLERLKLTFYADEIARFSTVKIERGTSYPFARTFSLSLNATF</sequence>
<dbReference type="SUPFAM" id="SSF49464">
    <property type="entry name" value="Carboxypeptidase regulatory domain-like"/>
    <property type="match status" value="1"/>
</dbReference>
<dbReference type="Pfam" id="PF00593">
    <property type="entry name" value="TonB_dep_Rec_b-barrel"/>
    <property type="match status" value="1"/>
</dbReference>
<dbReference type="InterPro" id="IPR008969">
    <property type="entry name" value="CarboxyPept-like_regulatory"/>
</dbReference>
<dbReference type="EMBL" id="QRZA01000005">
    <property type="protein sequence ID" value="RGV35144.1"/>
    <property type="molecule type" value="Genomic_DNA"/>
</dbReference>
<dbReference type="PROSITE" id="PS52016">
    <property type="entry name" value="TONB_DEPENDENT_REC_3"/>
    <property type="match status" value="1"/>
</dbReference>
<accession>A0A412X304</accession>
<dbReference type="InterPro" id="IPR000531">
    <property type="entry name" value="Beta-barrel_TonB"/>
</dbReference>
<dbReference type="AlphaFoldDB" id="A0A412X304"/>
<evidence type="ECO:0000256" key="4">
    <source>
        <dbReference type="ARBA" id="ARBA00022496"/>
    </source>
</evidence>
<dbReference type="InterPro" id="IPR023996">
    <property type="entry name" value="TonB-dep_OMP_SusC/RagA"/>
</dbReference>
<keyword evidence="4" id="KW-0406">Ion transport</keyword>
<evidence type="ECO:0000256" key="6">
    <source>
        <dbReference type="ARBA" id="ARBA00023004"/>
    </source>
</evidence>
<evidence type="ECO:0000256" key="8">
    <source>
        <dbReference type="ARBA" id="ARBA00023136"/>
    </source>
</evidence>
<feature type="domain" description="Secretin/TonB short N-terminal" evidence="12">
    <location>
        <begin position="68"/>
        <end position="119"/>
    </location>
</feature>
<dbReference type="InterPro" id="IPR036942">
    <property type="entry name" value="Beta-barrel_TonB_sf"/>
</dbReference>
<dbReference type="SMART" id="SM00965">
    <property type="entry name" value="STN"/>
    <property type="match status" value="1"/>
</dbReference>
<evidence type="ECO:0000256" key="7">
    <source>
        <dbReference type="ARBA" id="ARBA00023077"/>
    </source>
</evidence>
<dbReference type="InterPro" id="IPR011662">
    <property type="entry name" value="Secretin/TonB_short_N"/>
</dbReference>
<evidence type="ECO:0000313" key="14">
    <source>
        <dbReference type="Proteomes" id="UP000283589"/>
    </source>
</evidence>
<dbReference type="NCBIfam" id="TIGR04056">
    <property type="entry name" value="OMP_RagA_SusC"/>
    <property type="match status" value="1"/>
</dbReference>
<dbReference type="InterPro" id="IPR023997">
    <property type="entry name" value="TonB-dep_OMP_SusC/RagA_CS"/>
</dbReference>
<evidence type="ECO:0000256" key="2">
    <source>
        <dbReference type="ARBA" id="ARBA00022448"/>
    </source>
</evidence>
<name>A0A412X304_9BACT</name>
<gene>
    <name evidence="13" type="ORF">DWW18_06110</name>
</gene>